<proteinExistence type="predicted"/>
<protein>
    <recommendedName>
        <fullName evidence="3">F-box domain-containing protein</fullName>
    </recommendedName>
</protein>
<evidence type="ECO:0000313" key="2">
    <source>
        <dbReference type="Proteomes" id="UP001310594"/>
    </source>
</evidence>
<dbReference type="AlphaFoldDB" id="A0AAN7W1C5"/>
<reference evidence="1" key="1">
    <citation type="submission" date="2023-08" db="EMBL/GenBank/DDBJ databases">
        <title>Black Yeasts Isolated from many extreme environments.</title>
        <authorList>
            <person name="Coleine C."/>
            <person name="Stajich J.E."/>
            <person name="Selbmann L."/>
        </authorList>
    </citation>
    <scope>NUCLEOTIDE SEQUENCE</scope>
    <source>
        <strain evidence="1">CCFEE 5810</strain>
    </source>
</reference>
<dbReference type="Proteomes" id="UP001310594">
    <property type="component" value="Unassembled WGS sequence"/>
</dbReference>
<evidence type="ECO:0008006" key="3">
    <source>
        <dbReference type="Google" id="ProtNLM"/>
    </source>
</evidence>
<evidence type="ECO:0000313" key="1">
    <source>
        <dbReference type="EMBL" id="KAK5697932.1"/>
    </source>
</evidence>
<organism evidence="1 2">
    <name type="scientific">Elasticomyces elasticus</name>
    <dbReference type="NCBI Taxonomy" id="574655"/>
    <lineage>
        <taxon>Eukaryota</taxon>
        <taxon>Fungi</taxon>
        <taxon>Dikarya</taxon>
        <taxon>Ascomycota</taxon>
        <taxon>Pezizomycotina</taxon>
        <taxon>Dothideomycetes</taxon>
        <taxon>Dothideomycetidae</taxon>
        <taxon>Mycosphaerellales</taxon>
        <taxon>Teratosphaeriaceae</taxon>
        <taxon>Elasticomyces</taxon>
    </lineage>
</organism>
<sequence>MLNHQQELDEQYDSLAHPFLDRRTLAGAVVLGTVELLEGILQNCCAVDLVKWRAVSHQWCTVIMDTKSLQMNLFRAVPTRSALVPRLDSNPQFPVIGDESATIVITEGIGEDQIIANLNPWLSSVPGRGSSSLSRSYTFHTNVLLGLRPGMWQEMFVTMPPTKTFIMDTGKKGRRSNHCLTVRCPDGVTLLYLRQRIEAELQRQIEADVVQIQQEASMGRYDREFQKWMRPWKVDAAELRAIFEKQLQIFNLTGEVQGCVMGDTSQMARTCRSRAGSQRVAGWRLDEMADGTVAKMS</sequence>
<name>A0AAN7W1C5_9PEZI</name>
<comment type="caution">
    <text evidence="1">The sequence shown here is derived from an EMBL/GenBank/DDBJ whole genome shotgun (WGS) entry which is preliminary data.</text>
</comment>
<gene>
    <name evidence="1" type="ORF">LTR97_006891</name>
</gene>
<dbReference type="EMBL" id="JAVRQU010000010">
    <property type="protein sequence ID" value="KAK5697932.1"/>
    <property type="molecule type" value="Genomic_DNA"/>
</dbReference>
<accession>A0AAN7W1C5</accession>